<proteinExistence type="predicted"/>
<dbReference type="EMBL" id="JAMSHJ010000005">
    <property type="protein sequence ID" value="KAI5407836.1"/>
    <property type="molecule type" value="Genomic_DNA"/>
</dbReference>
<reference evidence="2 3" key="1">
    <citation type="journal article" date="2022" name="Nat. Genet.">
        <title>Improved pea reference genome and pan-genome highlight genomic features and evolutionary characteristics.</title>
        <authorList>
            <person name="Yang T."/>
            <person name="Liu R."/>
            <person name="Luo Y."/>
            <person name="Hu S."/>
            <person name="Wang D."/>
            <person name="Wang C."/>
            <person name="Pandey M.K."/>
            <person name="Ge S."/>
            <person name="Xu Q."/>
            <person name="Li N."/>
            <person name="Li G."/>
            <person name="Huang Y."/>
            <person name="Saxena R.K."/>
            <person name="Ji Y."/>
            <person name="Li M."/>
            <person name="Yan X."/>
            <person name="He Y."/>
            <person name="Liu Y."/>
            <person name="Wang X."/>
            <person name="Xiang C."/>
            <person name="Varshney R.K."/>
            <person name="Ding H."/>
            <person name="Gao S."/>
            <person name="Zong X."/>
        </authorList>
    </citation>
    <scope>NUCLEOTIDE SEQUENCE [LARGE SCALE GENOMIC DNA]</scope>
    <source>
        <strain evidence="2 3">cv. Zhongwan 6</strain>
    </source>
</reference>
<keyword evidence="3" id="KW-1185">Reference proteome</keyword>
<organism evidence="2 3">
    <name type="scientific">Pisum sativum</name>
    <name type="common">Garden pea</name>
    <name type="synonym">Lathyrus oleraceus</name>
    <dbReference type="NCBI Taxonomy" id="3888"/>
    <lineage>
        <taxon>Eukaryota</taxon>
        <taxon>Viridiplantae</taxon>
        <taxon>Streptophyta</taxon>
        <taxon>Embryophyta</taxon>
        <taxon>Tracheophyta</taxon>
        <taxon>Spermatophyta</taxon>
        <taxon>Magnoliopsida</taxon>
        <taxon>eudicotyledons</taxon>
        <taxon>Gunneridae</taxon>
        <taxon>Pentapetalae</taxon>
        <taxon>rosids</taxon>
        <taxon>fabids</taxon>
        <taxon>Fabales</taxon>
        <taxon>Fabaceae</taxon>
        <taxon>Papilionoideae</taxon>
        <taxon>50 kb inversion clade</taxon>
        <taxon>NPAAA clade</taxon>
        <taxon>Hologalegina</taxon>
        <taxon>IRL clade</taxon>
        <taxon>Fabeae</taxon>
        <taxon>Lathyrus</taxon>
    </lineage>
</organism>
<dbReference type="AlphaFoldDB" id="A0A9D4WWD4"/>
<feature type="compositionally biased region" description="Basic and acidic residues" evidence="1">
    <location>
        <begin position="177"/>
        <end position="195"/>
    </location>
</feature>
<accession>A0A9D4WWD4</accession>
<evidence type="ECO:0000313" key="2">
    <source>
        <dbReference type="EMBL" id="KAI5407836.1"/>
    </source>
</evidence>
<gene>
    <name evidence="2" type="ORF">KIW84_053901</name>
</gene>
<evidence type="ECO:0000256" key="1">
    <source>
        <dbReference type="SAM" id="MobiDB-lite"/>
    </source>
</evidence>
<name>A0A9D4WWD4_PEA</name>
<dbReference type="Gramene" id="Psat05G0390100-T1">
    <property type="protein sequence ID" value="KAI5407836.1"/>
    <property type="gene ID" value="KIW84_053901"/>
</dbReference>
<comment type="caution">
    <text evidence="2">The sequence shown here is derived from an EMBL/GenBank/DDBJ whole genome shotgun (WGS) entry which is preliminary data.</text>
</comment>
<protein>
    <submittedName>
        <fullName evidence="2">Uncharacterized protein</fullName>
    </submittedName>
</protein>
<dbReference type="Proteomes" id="UP001058974">
    <property type="component" value="Chromosome 5"/>
</dbReference>
<evidence type="ECO:0000313" key="3">
    <source>
        <dbReference type="Proteomes" id="UP001058974"/>
    </source>
</evidence>
<feature type="region of interest" description="Disordered" evidence="1">
    <location>
        <begin position="161"/>
        <end position="195"/>
    </location>
</feature>
<sequence length="195" mass="22174">MVQSRILTLSFSSESSIEEELKRESTADVITILMLLNGNPIHLMATELLFFFNIERLQQALRVGAKTLEIAYGHCARVTCLGLSPDSNYLVTGLAQIFFPRRIDIQRHFNNHTKAIHLMHPDEQFNCNRMLGVTTDPRHCFAHEPSHEQLSEVSLRTRGHVTEKPLSKSLAPISSQKQEKEKQAVDIKELPPHQP</sequence>